<dbReference type="InterPro" id="IPR003593">
    <property type="entry name" value="AAA+_ATPase"/>
</dbReference>
<reference evidence="7" key="1">
    <citation type="submission" date="2022-12" db="EMBL/GenBank/DDBJ databases">
        <title>Genomic Characterization of Candidatus Phytoplasma sacchari in China.</title>
        <authorList>
            <person name="Zhang R.-Y."/>
        </authorList>
    </citation>
    <scope>NUCLEOTIDE SEQUENCE [LARGE SCALE GENOMIC DNA]</scope>
    <source>
        <strain evidence="7">SCWL1</strain>
    </source>
</reference>
<dbReference type="GO" id="GO:0005524">
    <property type="term" value="F:ATP binding"/>
    <property type="evidence" value="ECO:0007669"/>
    <property type="project" value="UniProtKB-KW"/>
</dbReference>
<dbReference type="PANTHER" id="PTHR43875">
    <property type="entry name" value="MALTODEXTRIN IMPORT ATP-BINDING PROTEIN MSMX"/>
    <property type="match status" value="1"/>
</dbReference>
<dbReference type="InterPro" id="IPR027417">
    <property type="entry name" value="P-loop_NTPase"/>
</dbReference>
<dbReference type="PANTHER" id="PTHR43875:SF1">
    <property type="entry name" value="OSMOPROTECTIVE COMPOUNDS UPTAKE ATP-BINDING PROTEIN GGTA"/>
    <property type="match status" value="1"/>
</dbReference>
<keyword evidence="5" id="KW-0472">Membrane</keyword>
<dbReference type="InterPro" id="IPR003439">
    <property type="entry name" value="ABC_transporter-like_ATP-bd"/>
</dbReference>
<dbReference type="PROSITE" id="PS50893">
    <property type="entry name" value="ABC_TRANSPORTER_2"/>
    <property type="match status" value="1"/>
</dbReference>
<evidence type="ECO:0000256" key="4">
    <source>
        <dbReference type="ARBA" id="ARBA00022840"/>
    </source>
</evidence>
<dbReference type="SUPFAM" id="SSF52540">
    <property type="entry name" value="P-loop containing nucleoside triphosphate hydrolases"/>
    <property type="match status" value="1"/>
</dbReference>
<evidence type="ECO:0000256" key="2">
    <source>
        <dbReference type="ARBA" id="ARBA00022475"/>
    </source>
</evidence>
<dbReference type="Gene3D" id="3.40.50.300">
    <property type="entry name" value="P-loop containing nucleotide triphosphate hydrolases"/>
    <property type="match status" value="1"/>
</dbReference>
<feature type="domain" description="ABC transporter" evidence="6">
    <location>
        <begin position="3"/>
        <end position="239"/>
    </location>
</feature>
<dbReference type="InterPro" id="IPR017871">
    <property type="entry name" value="ABC_transporter-like_CS"/>
</dbReference>
<name>A0ABY7M4F0_9MOLU</name>
<evidence type="ECO:0000256" key="3">
    <source>
        <dbReference type="ARBA" id="ARBA00022741"/>
    </source>
</evidence>
<sequence length="367" mass="42208">MGITLKNVSKIFFNTKNKQKNYAVQNINLNVKTGEMVSLLGPSGCGKSTILYMIAGLTKVSEGKIFFENKDVTDFSPEKRGIGLVFQNYSLYPHMTVRQNVIFPLQNLKMPQEQIEKELKRISVLSSIEEYLDKKPGELSGGQQQRVAIARALIKNPKVLLLDEPLSNLDTRLRLKMREEIRRIQKKVKITAIFVTHDQEEAMSISDQIYVMNKGIIQQKNIPTEIYNNPHNLFVASFLGIPHISIFDGFLEKNNVRIGENIIFSTNQIHNKIQKVYVAVRPEGYVLDKKGILEVEAVALENIGRELILIAKHSYSTYKNFKIIIPTYKQKELDLTDVNKKKFYFNIMKERCFIFDKNSGNRIYLNV</sequence>
<proteinExistence type="predicted"/>
<organism evidence="7 8">
    <name type="scientific">Candidatus Phytoplasma sacchari</name>
    <dbReference type="NCBI Taxonomy" id="2609813"/>
    <lineage>
        <taxon>Bacteria</taxon>
        <taxon>Bacillati</taxon>
        <taxon>Mycoplasmatota</taxon>
        <taxon>Mollicutes</taxon>
        <taxon>Acholeplasmatales</taxon>
        <taxon>Acholeplasmataceae</taxon>
        <taxon>Candidatus Phytoplasma</taxon>
        <taxon>16SrXI (Rice yellow dwarf group)</taxon>
    </lineage>
</organism>
<evidence type="ECO:0000256" key="5">
    <source>
        <dbReference type="ARBA" id="ARBA00023136"/>
    </source>
</evidence>
<accession>A0ABY7M4F0</accession>
<keyword evidence="3" id="KW-0547">Nucleotide-binding</keyword>
<evidence type="ECO:0000256" key="1">
    <source>
        <dbReference type="ARBA" id="ARBA00022448"/>
    </source>
</evidence>
<evidence type="ECO:0000259" key="6">
    <source>
        <dbReference type="PROSITE" id="PS50893"/>
    </source>
</evidence>
<dbReference type="Proteomes" id="UP001210120">
    <property type="component" value="Chromosome"/>
</dbReference>
<dbReference type="SMART" id="SM00382">
    <property type="entry name" value="AAA"/>
    <property type="match status" value="1"/>
</dbReference>
<dbReference type="InterPro" id="IPR015853">
    <property type="entry name" value="ABC_transpr_FbpC"/>
</dbReference>
<gene>
    <name evidence="7" type="ORF">O7R10_01920</name>
</gene>
<keyword evidence="1" id="KW-0813">Transport</keyword>
<dbReference type="Gene3D" id="2.40.50.100">
    <property type="match status" value="1"/>
</dbReference>
<evidence type="ECO:0000313" key="8">
    <source>
        <dbReference type="Proteomes" id="UP001210120"/>
    </source>
</evidence>
<evidence type="ECO:0000313" key="7">
    <source>
        <dbReference type="EMBL" id="WBL31348.1"/>
    </source>
</evidence>
<keyword evidence="8" id="KW-1185">Reference proteome</keyword>
<dbReference type="PROSITE" id="PS00211">
    <property type="entry name" value="ABC_TRANSPORTER_1"/>
    <property type="match status" value="1"/>
</dbReference>
<dbReference type="InterPro" id="IPR047641">
    <property type="entry name" value="ABC_transpr_MalK/UgpC-like"/>
</dbReference>
<keyword evidence="2" id="KW-1003">Cell membrane</keyword>
<protein>
    <submittedName>
        <fullName evidence="7">ABC transporter ATP-binding protein</fullName>
    </submittedName>
</protein>
<dbReference type="Pfam" id="PF00005">
    <property type="entry name" value="ABC_tran"/>
    <property type="match status" value="1"/>
</dbReference>
<dbReference type="EMBL" id="CP115156">
    <property type="protein sequence ID" value="WBL31348.1"/>
    <property type="molecule type" value="Genomic_DNA"/>
</dbReference>
<dbReference type="CDD" id="cd03259">
    <property type="entry name" value="ABC_Carb_Solutes_like"/>
    <property type="match status" value="1"/>
</dbReference>
<keyword evidence="4 7" id="KW-0067">ATP-binding</keyword>